<comment type="similarity">
    <text evidence="2 10">Belongs to the GSP K family.</text>
</comment>
<evidence type="ECO:0000313" key="13">
    <source>
        <dbReference type="EMBL" id="AMX19254.1"/>
    </source>
</evidence>
<dbReference type="InterPro" id="IPR045584">
    <property type="entry name" value="Pilin-like"/>
</dbReference>
<evidence type="ECO:0000313" key="14">
    <source>
        <dbReference type="Proteomes" id="UP000076152"/>
    </source>
</evidence>
<dbReference type="InterPro" id="IPR049179">
    <property type="entry name" value="T2SSK_SAM-like_2nd"/>
</dbReference>
<sequence length="319" mass="35818">MLLYKKNQQGVALLTILIMVALATILAASIAKHQTNTMENTGYLMRQNQSLLYAKSAEAFFSELLIQDANNAGGIDHLKESWAQPMPPFPIEDGAVSGRLLDESGKFNLNNLTTNEGKVNEAAKNWFERLLVRVGLPAELSQAVIDWQDPDDEPSGPMGAESNYYEGLDPGYLASNAKFHRIEELKLVRGFEGKKYDLIAPYISALPENTKVNVNTASPLVLASIDQKLDLGTIEKELQLRQQNLKFFQNIDELWQLNAFSAVDAQKKTEVNSLLDVKSNFFQAQIEVVLNNRKRQFTSALMRSDKQVYVYSRNIVPFN</sequence>
<keyword evidence="8" id="KW-1133">Transmembrane helix</keyword>
<name>A0A143IZ61_ACIPI</name>
<dbReference type="Pfam" id="PF03934">
    <property type="entry name" value="T2SSK"/>
    <property type="match status" value="1"/>
</dbReference>
<dbReference type="Pfam" id="PF21687">
    <property type="entry name" value="T2SSK_1st"/>
    <property type="match status" value="1"/>
</dbReference>
<keyword evidence="7" id="KW-0653">Protein transport</keyword>
<dbReference type="SUPFAM" id="SSF54523">
    <property type="entry name" value="Pili subunits"/>
    <property type="match status" value="1"/>
</dbReference>
<gene>
    <name evidence="13" type="primary">gspK</name>
    <name evidence="13" type="ORF">IEC338SC_2122</name>
</gene>
<organism evidence="13 14">
    <name type="scientific">Acinetobacter pittii</name>
    <name type="common">Acinetobacter genomosp. 3</name>
    <dbReference type="NCBI Taxonomy" id="48296"/>
    <lineage>
        <taxon>Bacteria</taxon>
        <taxon>Pseudomonadati</taxon>
        <taxon>Pseudomonadota</taxon>
        <taxon>Gammaproteobacteria</taxon>
        <taxon>Moraxellales</taxon>
        <taxon>Moraxellaceae</taxon>
        <taxon>Acinetobacter</taxon>
        <taxon>Acinetobacter calcoaceticus/baumannii complex</taxon>
    </lineage>
</organism>
<evidence type="ECO:0000256" key="9">
    <source>
        <dbReference type="ARBA" id="ARBA00023136"/>
    </source>
</evidence>
<dbReference type="SUPFAM" id="SSF158544">
    <property type="entry name" value="GspK insert domain-like"/>
    <property type="match status" value="1"/>
</dbReference>
<reference evidence="13 14" key="1">
    <citation type="submission" date="2016-04" db="EMBL/GenBank/DDBJ databases">
        <title>Complete genome sequencing of OXA-72 bearing Acinetobacter pittii strain IEC338SC.</title>
        <authorList>
            <person name="Brasiliense D.M."/>
            <person name="Lima K.V."/>
            <person name="Souza C.O."/>
            <person name="Dutra L.G."/>
            <person name="Mamizuka E.M."/>
            <person name="Perez-Chaparro P.J."/>
            <person name="McCulloch J.A."/>
        </authorList>
    </citation>
    <scope>NUCLEOTIDE SEQUENCE [LARGE SCALE GENOMIC DNA]</scope>
    <source>
        <strain evidence="13 14">IEC338SC</strain>
    </source>
</reference>
<evidence type="ECO:0000256" key="7">
    <source>
        <dbReference type="ARBA" id="ARBA00022927"/>
    </source>
</evidence>
<keyword evidence="6" id="KW-0812">Transmembrane</keyword>
<proteinExistence type="inferred from homology"/>
<dbReference type="InterPro" id="IPR038072">
    <property type="entry name" value="GspK_central_sf"/>
</dbReference>
<evidence type="ECO:0000256" key="1">
    <source>
        <dbReference type="ARBA" id="ARBA00004533"/>
    </source>
</evidence>
<dbReference type="InterPro" id="IPR049031">
    <property type="entry name" value="T2SSK_SAM-like_1st"/>
</dbReference>
<dbReference type="EMBL" id="CP015145">
    <property type="protein sequence ID" value="AMX19254.1"/>
    <property type="molecule type" value="Genomic_DNA"/>
</dbReference>
<keyword evidence="5 10" id="KW-0997">Cell inner membrane</keyword>
<dbReference type="PANTHER" id="PTHR38831">
    <property type="entry name" value="TYPE II SECRETION SYSTEM PROTEIN K"/>
    <property type="match status" value="1"/>
</dbReference>
<evidence type="ECO:0000256" key="2">
    <source>
        <dbReference type="ARBA" id="ARBA00007246"/>
    </source>
</evidence>
<evidence type="ECO:0000256" key="8">
    <source>
        <dbReference type="ARBA" id="ARBA00022989"/>
    </source>
</evidence>
<dbReference type="NCBIfam" id="NF037980">
    <property type="entry name" value="T2SS_GspK"/>
    <property type="match status" value="1"/>
</dbReference>
<feature type="domain" description="T2SS protein K second SAM-like" evidence="11">
    <location>
        <begin position="212"/>
        <end position="269"/>
    </location>
</feature>
<evidence type="ECO:0000256" key="6">
    <source>
        <dbReference type="ARBA" id="ARBA00022692"/>
    </source>
</evidence>
<evidence type="ECO:0000259" key="11">
    <source>
        <dbReference type="Pfam" id="PF03934"/>
    </source>
</evidence>
<dbReference type="InterPro" id="IPR005628">
    <property type="entry name" value="GspK"/>
</dbReference>
<feature type="domain" description="T2SS protein K first SAM-like" evidence="12">
    <location>
        <begin position="105"/>
        <end position="208"/>
    </location>
</feature>
<dbReference type="Gene3D" id="3.30.1300.30">
    <property type="entry name" value="GSPII I/J protein-like"/>
    <property type="match status" value="1"/>
</dbReference>
<evidence type="ECO:0000256" key="4">
    <source>
        <dbReference type="ARBA" id="ARBA00022475"/>
    </source>
</evidence>
<evidence type="ECO:0000256" key="5">
    <source>
        <dbReference type="ARBA" id="ARBA00022519"/>
    </source>
</evidence>
<keyword evidence="4 10" id="KW-1003">Cell membrane</keyword>
<dbReference type="RefSeq" id="WP_039761082.1">
    <property type="nucleotide sequence ID" value="NZ_CAJHGL010000001.1"/>
</dbReference>
<keyword evidence="3 10" id="KW-0813">Transport</keyword>
<dbReference type="Proteomes" id="UP000076152">
    <property type="component" value="Chromosome"/>
</dbReference>
<dbReference type="AlphaFoldDB" id="A0A143IZ61"/>
<keyword evidence="9 10" id="KW-0472">Membrane</keyword>
<dbReference type="PANTHER" id="PTHR38831:SF1">
    <property type="entry name" value="TYPE II SECRETION SYSTEM PROTEIN K-RELATED"/>
    <property type="match status" value="1"/>
</dbReference>
<dbReference type="GO" id="GO:0005886">
    <property type="term" value="C:plasma membrane"/>
    <property type="evidence" value="ECO:0007669"/>
    <property type="project" value="UniProtKB-SubCell"/>
</dbReference>
<dbReference type="Gene3D" id="1.10.40.60">
    <property type="entry name" value="EpsJ-like"/>
    <property type="match status" value="2"/>
</dbReference>
<evidence type="ECO:0000259" key="12">
    <source>
        <dbReference type="Pfam" id="PF21687"/>
    </source>
</evidence>
<dbReference type="GO" id="GO:0009306">
    <property type="term" value="P:protein secretion"/>
    <property type="evidence" value="ECO:0007669"/>
    <property type="project" value="InterPro"/>
</dbReference>
<evidence type="ECO:0000256" key="3">
    <source>
        <dbReference type="ARBA" id="ARBA00022448"/>
    </source>
</evidence>
<protein>
    <recommendedName>
        <fullName evidence="10">Type II secretion system protein K</fullName>
    </recommendedName>
</protein>
<dbReference type="PIRSF" id="PIRSF002786">
    <property type="entry name" value="XcpX"/>
    <property type="match status" value="1"/>
</dbReference>
<comment type="subcellular location">
    <subcellularLocation>
        <location evidence="1 10">Cell inner membrane</location>
    </subcellularLocation>
</comment>
<evidence type="ECO:0000256" key="10">
    <source>
        <dbReference type="PIRNR" id="PIRNR002786"/>
    </source>
</evidence>
<accession>A0A143IZ61</accession>